<evidence type="ECO:0000259" key="16">
    <source>
        <dbReference type="PROSITE" id="PS51162"/>
    </source>
</evidence>
<dbReference type="SUPFAM" id="SSF100895">
    <property type="entry name" value="Kazal-type serine protease inhibitors"/>
    <property type="match status" value="1"/>
</dbReference>
<gene>
    <name evidence="18" type="ORF">I79_017414</name>
</gene>
<comment type="caution">
    <text evidence="14">Lacks conserved residue(s) required for the propagation of feature annotation.</text>
</comment>
<evidence type="ECO:0000256" key="7">
    <source>
        <dbReference type="ARBA" id="ARBA00022974"/>
    </source>
</evidence>
<dbReference type="FunFam" id="4.10.800.10:FF:000001">
    <property type="entry name" value="Testican-3 isoform 2"/>
    <property type="match status" value="1"/>
</dbReference>
<dbReference type="PROSITE" id="PS51162">
    <property type="entry name" value="THYROGLOBULIN_1_2"/>
    <property type="match status" value="1"/>
</dbReference>
<feature type="compositionally biased region" description="Acidic residues" evidence="15">
    <location>
        <begin position="567"/>
        <end position="599"/>
    </location>
</feature>
<dbReference type="InterPro" id="IPR019510">
    <property type="entry name" value="AKAP7-like_phosphoesterase"/>
</dbReference>
<dbReference type="SUPFAM" id="SSF57610">
    <property type="entry name" value="Thyroglobulin type-1 domain"/>
    <property type="match status" value="1"/>
</dbReference>
<evidence type="ECO:0000256" key="13">
    <source>
        <dbReference type="ARBA" id="ARBA00077291"/>
    </source>
</evidence>
<dbReference type="GO" id="GO:0005509">
    <property type="term" value="F:calcium ion binding"/>
    <property type="evidence" value="ECO:0007669"/>
    <property type="project" value="InterPro"/>
</dbReference>
<keyword evidence="4" id="KW-0597">Phosphoprotein</keyword>
<keyword evidence="8 14" id="KW-1015">Disulfide bond</keyword>
<dbReference type="InterPro" id="IPR011992">
    <property type="entry name" value="EF-hand-dom_pair"/>
</dbReference>
<feature type="disulfide bond" evidence="14">
    <location>
        <begin position="523"/>
        <end position="530"/>
    </location>
</feature>
<keyword evidence="6" id="KW-0106">Calcium</keyword>
<dbReference type="GO" id="GO:0005539">
    <property type="term" value="F:glycosaminoglycan binding"/>
    <property type="evidence" value="ECO:0007669"/>
    <property type="project" value="UniProtKB-ARBA"/>
</dbReference>
<keyword evidence="9" id="KW-0325">Glycoprotein</keyword>
<evidence type="ECO:0000256" key="12">
    <source>
        <dbReference type="ARBA" id="ARBA00069184"/>
    </source>
</evidence>
<dbReference type="STRING" id="10029.G3I1Z1"/>
<dbReference type="Pfam" id="PF10591">
    <property type="entry name" value="SPARC_Ca_bdg"/>
    <property type="match status" value="1"/>
</dbReference>
<feature type="domain" description="Thyroglobulin type-1" evidence="16">
    <location>
        <begin position="485"/>
        <end position="551"/>
    </location>
</feature>
<organism evidence="18 19">
    <name type="scientific">Cricetulus griseus</name>
    <name type="common">Chinese hamster</name>
    <name type="synonym">Cricetulus barabensis griseus</name>
    <dbReference type="NCBI Taxonomy" id="10029"/>
    <lineage>
        <taxon>Eukaryota</taxon>
        <taxon>Metazoa</taxon>
        <taxon>Chordata</taxon>
        <taxon>Craniata</taxon>
        <taxon>Vertebrata</taxon>
        <taxon>Euteleostomi</taxon>
        <taxon>Mammalia</taxon>
        <taxon>Eutheria</taxon>
        <taxon>Euarchontoglires</taxon>
        <taxon>Glires</taxon>
        <taxon>Rodentia</taxon>
        <taxon>Myomorpha</taxon>
        <taxon>Muroidea</taxon>
        <taxon>Cricetidae</taxon>
        <taxon>Cricetinae</taxon>
        <taxon>Cricetulus</taxon>
    </lineage>
</organism>
<dbReference type="PANTHER" id="PTHR13866:SF18">
    <property type="entry name" value="TESTICAN-2"/>
    <property type="match status" value="1"/>
</dbReference>
<dbReference type="Proteomes" id="UP000001075">
    <property type="component" value="Unassembled WGS sequence"/>
</dbReference>
<evidence type="ECO:0000256" key="10">
    <source>
        <dbReference type="ARBA" id="ARBA00023207"/>
    </source>
</evidence>
<dbReference type="InterPro" id="IPR036857">
    <property type="entry name" value="Thyroglobulin_1_sf"/>
</dbReference>
<accession>G3I1Z1</accession>
<evidence type="ECO:0000256" key="8">
    <source>
        <dbReference type="ARBA" id="ARBA00023157"/>
    </source>
</evidence>
<dbReference type="SMART" id="SM00280">
    <property type="entry name" value="KAZAL"/>
    <property type="match status" value="1"/>
</dbReference>
<dbReference type="InterPro" id="IPR002350">
    <property type="entry name" value="Kazal_dom"/>
</dbReference>
<dbReference type="PROSITE" id="PS51465">
    <property type="entry name" value="KAZAL_2"/>
    <property type="match status" value="1"/>
</dbReference>
<sequence length="599" mass="67111">MSSKGPRTNRVRVLYLADHGVSSPSILSKDRYRASFDKKLHQGITSFHNPTRAKCQAPGPKDSMEYSDEPCDAYEVEQTPQGFRTTVNAPSLLYKRKQPFTHFLSFFLNEVEVQERFLKFQEEVLEKCSMDRGVDSSIFQNPKKLHLTIGMLVLLSEQEIQQTCEILQRCKEEFINDISGGKPLEAEMAGIEYMNDDPGMVDVLYAKVHMKDGSNRLQELVDRVLERFQALGLIVKDWNSVKLHATVMNTLFRKDPNALDTTKDPCQKVKCSHHKVCIAQGYQRAMCISRKKLEHRIKQPSLKLHGNKDSTCKPCHMAQLASVCGSDGHTYSSVCKLEQQACLSSKQLAVRCEGPCPCPTEQATTSTTDGKSETCTGQDLADLGDRLRDWFQLLRENSKQNGSASSAASPTGLDKNLGASCKDSIGWMFSKLDTSGDLFLDQTELAAINLDKYEVCIRPFFNSCDTYKDGRVSTAEWCLCFWREKPPCLAELERTQIQEAAKKKPGVFIPSCDEDGYYRKMQCDQSSGDCWCVDQLGLELTGTRMHGNPDCDDIVGFSGDFGSGVGWEDEEEKETEEAGEEAEEEEGEAGEADDGGYIW</sequence>
<dbReference type="FunCoup" id="G3I1Z1">
    <property type="interactions" value="153"/>
</dbReference>
<dbReference type="InterPro" id="IPR036058">
    <property type="entry name" value="Kazal_dom_sf"/>
</dbReference>
<keyword evidence="3" id="KW-0272">Extracellular matrix</keyword>
<evidence type="ECO:0000256" key="2">
    <source>
        <dbReference type="ARBA" id="ARBA00022525"/>
    </source>
</evidence>
<dbReference type="EMBL" id="JH001102">
    <property type="protein sequence ID" value="EGV98211.1"/>
    <property type="molecule type" value="Genomic_DNA"/>
</dbReference>
<evidence type="ECO:0000313" key="19">
    <source>
        <dbReference type="Proteomes" id="UP000001075"/>
    </source>
</evidence>
<keyword evidence="5" id="KW-0732">Signal</keyword>
<dbReference type="CDD" id="cd00191">
    <property type="entry name" value="TY"/>
    <property type="match status" value="1"/>
</dbReference>
<evidence type="ECO:0000256" key="6">
    <source>
        <dbReference type="ARBA" id="ARBA00022837"/>
    </source>
</evidence>
<dbReference type="InterPro" id="IPR019577">
    <property type="entry name" value="SPARC/Testican_Ca-bd-dom"/>
</dbReference>
<evidence type="ECO:0000256" key="3">
    <source>
        <dbReference type="ARBA" id="ARBA00022530"/>
    </source>
</evidence>
<comment type="function">
    <text evidence="11">May participate in diverse steps of neurogenesis. Binds calcium.</text>
</comment>
<protein>
    <recommendedName>
        <fullName evidence="12">Testican-2</fullName>
    </recommendedName>
    <alternativeName>
        <fullName evidence="13">SPARC/osteonectin, CWCV, and Kazal-like domains proteoglycan 2</fullName>
    </alternativeName>
</protein>
<dbReference type="GO" id="GO:0050840">
    <property type="term" value="F:extracellular matrix binding"/>
    <property type="evidence" value="ECO:0007669"/>
    <property type="project" value="TreeGrafter"/>
</dbReference>
<dbReference type="GO" id="GO:0005615">
    <property type="term" value="C:extracellular space"/>
    <property type="evidence" value="ECO:0007669"/>
    <property type="project" value="TreeGrafter"/>
</dbReference>
<keyword evidence="2" id="KW-0964">Secreted</keyword>
<dbReference type="eggNOG" id="KOG3555">
    <property type="taxonomic scope" value="Eukaryota"/>
</dbReference>
<dbReference type="CDD" id="cd00104">
    <property type="entry name" value="KAZAL_FS"/>
    <property type="match status" value="1"/>
</dbReference>
<dbReference type="InterPro" id="IPR000716">
    <property type="entry name" value="Thyroglobulin_1"/>
</dbReference>
<evidence type="ECO:0000256" key="14">
    <source>
        <dbReference type="PROSITE-ProRule" id="PRU00500"/>
    </source>
</evidence>
<dbReference type="PROSITE" id="PS00484">
    <property type="entry name" value="THYROGLOBULIN_1_1"/>
    <property type="match status" value="1"/>
</dbReference>
<dbReference type="SMART" id="SM00211">
    <property type="entry name" value="TY"/>
    <property type="match status" value="1"/>
</dbReference>
<keyword evidence="7" id="KW-0654">Proteoglycan</keyword>
<dbReference type="Gene3D" id="1.10.238.10">
    <property type="entry name" value="EF-hand"/>
    <property type="match status" value="1"/>
</dbReference>
<keyword evidence="10" id="KW-0357">Heparan sulfate</keyword>
<feature type="domain" description="Kazal-like" evidence="17">
    <location>
        <begin position="306"/>
        <end position="357"/>
    </location>
</feature>
<dbReference type="MEROPS" id="I31.954"/>
<comment type="subcellular location">
    <subcellularLocation>
        <location evidence="1">Secreted</location>
        <location evidence="1">Extracellular space</location>
        <location evidence="1">Extracellular matrix</location>
    </subcellularLocation>
</comment>
<dbReference type="Pfam" id="PF07648">
    <property type="entry name" value="Kazal_2"/>
    <property type="match status" value="1"/>
</dbReference>
<dbReference type="InParanoid" id="G3I1Z1"/>
<proteinExistence type="predicted"/>
<evidence type="ECO:0000256" key="15">
    <source>
        <dbReference type="SAM" id="MobiDB-lite"/>
    </source>
</evidence>
<dbReference type="CDD" id="cd16238">
    <property type="entry name" value="EFh_SPARC_TICN2"/>
    <property type="match status" value="1"/>
</dbReference>
<evidence type="ECO:0000256" key="4">
    <source>
        <dbReference type="ARBA" id="ARBA00022553"/>
    </source>
</evidence>
<dbReference type="PANTHER" id="PTHR13866">
    <property type="entry name" value="SPARC OSTEONECTIN"/>
    <property type="match status" value="1"/>
</dbReference>
<evidence type="ECO:0000256" key="11">
    <source>
        <dbReference type="ARBA" id="ARBA00054013"/>
    </source>
</evidence>
<evidence type="ECO:0000256" key="1">
    <source>
        <dbReference type="ARBA" id="ARBA00004498"/>
    </source>
</evidence>
<evidence type="ECO:0000313" key="18">
    <source>
        <dbReference type="EMBL" id="EGV98211.1"/>
    </source>
</evidence>
<feature type="region of interest" description="Disordered" evidence="15">
    <location>
        <begin position="563"/>
        <end position="599"/>
    </location>
</feature>
<dbReference type="GO" id="GO:0005518">
    <property type="term" value="F:collagen binding"/>
    <property type="evidence" value="ECO:0007669"/>
    <property type="project" value="TreeGrafter"/>
</dbReference>
<reference evidence="19" key="1">
    <citation type="journal article" date="2011" name="Nat. Biotechnol.">
        <title>The genomic sequence of the Chinese hamster ovary (CHO)-K1 cell line.</title>
        <authorList>
            <person name="Xu X."/>
            <person name="Nagarajan H."/>
            <person name="Lewis N.E."/>
            <person name="Pan S."/>
            <person name="Cai Z."/>
            <person name="Liu X."/>
            <person name="Chen W."/>
            <person name="Xie M."/>
            <person name="Wang W."/>
            <person name="Hammond S."/>
            <person name="Andersen M.R."/>
            <person name="Neff N."/>
            <person name="Passarelli B."/>
            <person name="Koh W."/>
            <person name="Fan H.C."/>
            <person name="Wang J."/>
            <person name="Gui Y."/>
            <person name="Lee K.H."/>
            <person name="Betenbaugh M.J."/>
            <person name="Quake S.R."/>
            <person name="Famili I."/>
            <person name="Palsson B.O."/>
            <person name="Wang J."/>
        </authorList>
    </citation>
    <scope>NUCLEOTIDE SEQUENCE [LARGE SCALE GENOMIC DNA]</scope>
    <source>
        <strain evidence="19">CHO K1 cell line</strain>
    </source>
</reference>
<dbReference type="Pfam" id="PF00086">
    <property type="entry name" value="Thyroglobulin_1"/>
    <property type="match status" value="1"/>
</dbReference>
<dbReference type="PaxDb" id="10029-XP_007611801.1"/>
<evidence type="ECO:0000256" key="9">
    <source>
        <dbReference type="ARBA" id="ARBA00023180"/>
    </source>
</evidence>
<dbReference type="Gene3D" id="4.10.800.10">
    <property type="entry name" value="Thyroglobulin type-1"/>
    <property type="match status" value="1"/>
</dbReference>
<name>G3I1Z1_CRIGR</name>
<evidence type="ECO:0000256" key="5">
    <source>
        <dbReference type="ARBA" id="ARBA00022729"/>
    </source>
</evidence>
<dbReference type="AlphaFoldDB" id="G3I1Z1"/>
<dbReference type="FunFam" id="1.10.238.10:FF:000101">
    <property type="entry name" value="SPARC/osteonectin, cwcv and kazal-like domains proteoglycan 2"/>
    <property type="match status" value="1"/>
</dbReference>
<dbReference type="FunFam" id="3.30.60.30:FF:000003">
    <property type="entry name" value="SPARC/osteonectin, cwcv and kazal-like domains proteoglycan 3"/>
    <property type="match status" value="1"/>
</dbReference>
<evidence type="ECO:0000259" key="17">
    <source>
        <dbReference type="PROSITE" id="PS51465"/>
    </source>
</evidence>
<dbReference type="Gene3D" id="3.90.1140.10">
    <property type="entry name" value="Cyclic phosphodiesterase"/>
    <property type="match status" value="1"/>
</dbReference>
<dbReference type="Pfam" id="PF10469">
    <property type="entry name" value="AKAP7_NLS"/>
    <property type="match status" value="1"/>
</dbReference>
<dbReference type="SUPFAM" id="SSF47473">
    <property type="entry name" value="EF-hand"/>
    <property type="match status" value="1"/>
</dbReference>